<accession>A0A067LGM4</accession>
<sequence length="91" mass="10032">MVEMQLVSPYRMSPPGCTHVSTPVQGGMPQAIQASASREETLTARPCQIARPRPCPPLPLERELYIEARLCQLACPRPCPPPPLVRLAILF</sequence>
<evidence type="ECO:0000313" key="1">
    <source>
        <dbReference type="EMBL" id="KDP43314.1"/>
    </source>
</evidence>
<reference evidence="1 2" key="1">
    <citation type="journal article" date="2014" name="PLoS ONE">
        <title>Global Analysis of Gene Expression Profiles in Physic Nut (Jatropha curcas L.) Seedlings Exposed to Salt Stress.</title>
        <authorList>
            <person name="Zhang L."/>
            <person name="Zhang C."/>
            <person name="Wu P."/>
            <person name="Chen Y."/>
            <person name="Li M."/>
            <person name="Jiang H."/>
            <person name="Wu G."/>
        </authorList>
    </citation>
    <scope>NUCLEOTIDE SEQUENCE [LARGE SCALE GENOMIC DNA]</scope>
    <source>
        <strain evidence="2">cv. GZQX0401</strain>
        <tissue evidence="1">Young leaves</tissue>
    </source>
</reference>
<name>A0A067LGM4_JATCU</name>
<keyword evidence="2" id="KW-1185">Reference proteome</keyword>
<organism evidence="1 2">
    <name type="scientific">Jatropha curcas</name>
    <name type="common">Barbados nut</name>
    <dbReference type="NCBI Taxonomy" id="180498"/>
    <lineage>
        <taxon>Eukaryota</taxon>
        <taxon>Viridiplantae</taxon>
        <taxon>Streptophyta</taxon>
        <taxon>Embryophyta</taxon>
        <taxon>Tracheophyta</taxon>
        <taxon>Spermatophyta</taxon>
        <taxon>Magnoliopsida</taxon>
        <taxon>eudicotyledons</taxon>
        <taxon>Gunneridae</taxon>
        <taxon>Pentapetalae</taxon>
        <taxon>rosids</taxon>
        <taxon>fabids</taxon>
        <taxon>Malpighiales</taxon>
        <taxon>Euphorbiaceae</taxon>
        <taxon>Crotonoideae</taxon>
        <taxon>Jatropheae</taxon>
        <taxon>Jatropha</taxon>
    </lineage>
</organism>
<gene>
    <name evidence="1" type="ORF">JCGZ_24235</name>
</gene>
<evidence type="ECO:0000313" key="2">
    <source>
        <dbReference type="Proteomes" id="UP000027138"/>
    </source>
</evidence>
<proteinExistence type="predicted"/>
<dbReference type="AlphaFoldDB" id="A0A067LGM4"/>
<protein>
    <submittedName>
        <fullName evidence="1">Uncharacterized protein</fullName>
    </submittedName>
</protein>
<dbReference type="EMBL" id="KK914276">
    <property type="protein sequence ID" value="KDP43314.1"/>
    <property type="molecule type" value="Genomic_DNA"/>
</dbReference>
<dbReference type="Proteomes" id="UP000027138">
    <property type="component" value="Unassembled WGS sequence"/>
</dbReference>